<evidence type="ECO:0000313" key="3">
    <source>
        <dbReference type="Proteomes" id="UP000243255"/>
    </source>
</evidence>
<dbReference type="Pfam" id="PF02906">
    <property type="entry name" value="Fe_hyd_lg_C"/>
    <property type="match status" value="1"/>
</dbReference>
<proteinExistence type="predicted"/>
<sequence length="461" mass="51769">MSSINIDQKILEKQKMEVFNELVKYIWMDEVENIEELPRKILKKDIYKNFDESVVLNLIRITMGLDPLEQVDNNLREMLNEALNLNEVKKPVISIIKDACKYCDNNISEQCLVRDKHNDCNEKDICSACGECSSKCKLGAISDKIQFVPMVQLLKDESCPVYAIVAPAFVGQFGKDVTPGKLRSAFKKMGFEDMIEVALAADMLTAKEAYEYYNHMKDNKDECFITSCCCPIWVSLIQKSFPEILKNVSPSVSPMIACGRAIKVLNPDAKVVFIGPCMAKKKEALLDDIKDAVDFVLTFKEVEEILDAIDINPAEMENDDRVEASLSGRVYARTGGVSKAVQLSVERIDPNIKFIHKAFDGPKECKEGLTKVINKEINATFIEGMGCVGGCVGGPKRILSVEEGTKEVDKYCEETNMDTPFDNLNVIQFLTLMGIKRVDSLTDKDIEQVKNIFSRDIRGSK</sequence>
<gene>
    <name evidence="2" type="ORF">SAMN04488530_1438</name>
</gene>
<dbReference type="Proteomes" id="UP000243255">
    <property type="component" value="Unassembled WGS sequence"/>
</dbReference>
<dbReference type="PANTHER" id="PTHR11615">
    <property type="entry name" value="NITRATE, FORMATE, IRON DEHYDROGENASE"/>
    <property type="match status" value="1"/>
</dbReference>
<dbReference type="PROSITE" id="PS51379">
    <property type="entry name" value="4FE4S_FER_2"/>
    <property type="match status" value="1"/>
</dbReference>
<dbReference type="InterPro" id="IPR004108">
    <property type="entry name" value="Fe_hydrogenase_lsu_C"/>
</dbReference>
<dbReference type="SUPFAM" id="SSF53920">
    <property type="entry name" value="Fe-only hydrogenase"/>
    <property type="match status" value="1"/>
</dbReference>
<dbReference type="RefSeq" id="WP_073127454.1">
    <property type="nucleotide sequence ID" value="NZ_BAABCH010000077.1"/>
</dbReference>
<evidence type="ECO:0000313" key="2">
    <source>
        <dbReference type="EMBL" id="SHH39706.1"/>
    </source>
</evidence>
<dbReference type="InterPro" id="IPR009016">
    <property type="entry name" value="Fe_hydrogenase"/>
</dbReference>
<reference evidence="3" key="1">
    <citation type="submission" date="2016-11" db="EMBL/GenBank/DDBJ databases">
        <authorList>
            <person name="Varghese N."/>
            <person name="Submissions S."/>
        </authorList>
    </citation>
    <scope>NUCLEOTIDE SEQUENCE [LARGE SCALE GENOMIC DNA]</scope>
    <source>
        <strain evidence="3">DSM 2635</strain>
    </source>
</reference>
<dbReference type="AlphaFoldDB" id="A0A1M5SMG2"/>
<organism evidence="2 3">
    <name type="scientific">Asaccharospora irregularis DSM 2635</name>
    <dbReference type="NCBI Taxonomy" id="1121321"/>
    <lineage>
        <taxon>Bacteria</taxon>
        <taxon>Bacillati</taxon>
        <taxon>Bacillota</taxon>
        <taxon>Clostridia</taxon>
        <taxon>Peptostreptococcales</taxon>
        <taxon>Peptostreptococcaceae</taxon>
        <taxon>Asaccharospora</taxon>
    </lineage>
</organism>
<evidence type="ECO:0000259" key="1">
    <source>
        <dbReference type="PROSITE" id="PS51379"/>
    </source>
</evidence>
<name>A0A1M5SMG2_9FIRM</name>
<accession>A0A1M5SMG2</accession>
<dbReference type="OrthoDB" id="9798098at2"/>
<dbReference type="Gene3D" id="3.40.950.10">
    <property type="entry name" value="Fe-only Hydrogenase (Larger Subunit), Chain L, domain 3"/>
    <property type="match status" value="1"/>
</dbReference>
<dbReference type="InterPro" id="IPR017896">
    <property type="entry name" value="4Fe4S_Fe-S-bd"/>
</dbReference>
<dbReference type="STRING" id="1121321.SAMN04488530_1438"/>
<keyword evidence="3" id="KW-1185">Reference proteome</keyword>
<feature type="domain" description="4Fe-4S ferredoxin-type" evidence="1">
    <location>
        <begin position="116"/>
        <end position="146"/>
    </location>
</feature>
<dbReference type="EMBL" id="FQWX01000043">
    <property type="protein sequence ID" value="SHH39706.1"/>
    <property type="molecule type" value="Genomic_DNA"/>
</dbReference>
<dbReference type="InterPro" id="IPR050340">
    <property type="entry name" value="Cytosolic_Fe-S_CAF"/>
</dbReference>
<dbReference type="Gene3D" id="3.30.70.20">
    <property type="match status" value="1"/>
</dbReference>
<protein>
    <submittedName>
        <fullName evidence="2">Iron only hydrogenase large subunit, C-terminal domain</fullName>
    </submittedName>
</protein>
<dbReference type="Gene3D" id="3.40.50.1780">
    <property type="match status" value="1"/>
</dbReference>